<keyword evidence="3" id="KW-0238">DNA-binding</keyword>
<evidence type="ECO:0000313" key="9">
    <source>
        <dbReference type="Proteomes" id="UP001151760"/>
    </source>
</evidence>
<name>A0ABQ5B9L2_9ASTR</name>
<dbReference type="InterPro" id="IPR000330">
    <property type="entry name" value="SNF2_N"/>
</dbReference>
<dbReference type="Gene3D" id="3.40.50.10810">
    <property type="entry name" value="Tandem AAA-ATPase domain"/>
    <property type="match status" value="1"/>
</dbReference>
<keyword evidence="9" id="KW-1185">Reference proteome</keyword>
<evidence type="ECO:0000256" key="1">
    <source>
        <dbReference type="ARBA" id="ARBA00004123"/>
    </source>
</evidence>
<dbReference type="InterPro" id="IPR038718">
    <property type="entry name" value="SNF2-like_sf"/>
</dbReference>
<dbReference type="Pfam" id="PF00176">
    <property type="entry name" value="SNF2-rel_dom"/>
    <property type="match status" value="1"/>
</dbReference>
<keyword evidence="2" id="KW-0805">Transcription regulation</keyword>
<evidence type="ECO:0000313" key="8">
    <source>
        <dbReference type="EMBL" id="GJT10939.1"/>
    </source>
</evidence>
<evidence type="ECO:0000256" key="6">
    <source>
        <dbReference type="SAM" id="MobiDB-lite"/>
    </source>
</evidence>
<reference evidence="8" key="1">
    <citation type="journal article" date="2022" name="Int. J. Mol. Sci.">
        <title>Draft Genome of Tanacetum Coccineum: Genomic Comparison of Closely Related Tanacetum-Family Plants.</title>
        <authorList>
            <person name="Yamashiro T."/>
            <person name="Shiraishi A."/>
            <person name="Nakayama K."/>
            <person name="Satake H."/>
        </authorList>
    </citation>
    <scope>NUCLEOTIDE SEQUENCE</scope>
</reference>
<dbReference type="EMBL" id="BQNB010013027">
    <property type="protein sequence ID" value="GJT10939.1"/>
    <property type="molecule type" value="Genomic_DNA"/>
</dbReference>
<keyword evidence="5" id="KW-0539">Nucleus</keyword>
<dbReference type="Gene3D" id="1.10.10.60">
    <property type="entry name" value="Homeodomain-like"/>
    <property type="match status" value="1"/>
</dbReference>
<organism evidence="8 9">
    <name type="scientific">Tanacetum coccineum</name>
    <dbReference type="NCBI Taxonomy" id="301880"/>
    <lineage>
        <taxon>Eukaryota</taxon>
        <taxon>Viridiplantae</taxon>
        <taxon>Streptophyta</taxon>
        <taxon>Embryophyta</taxon>
        <taxon>Tracheophyta</taxon>
        <taxon>Spermatophyta</taxon>
        <taxon>Magnoliopsida</taxon>
        <taxon>eudicotyledons</taxon>
        <taxon>Gunneridae</taxon>
        <taxon>Pentapetalae</taxon>
        <taxon>asterids</taxon>
        <taxon>campanulids</taxon>
        <taxon>Asterales</taxon>
        <taxon>Asteraceae</taxon>
        <taxon>Asteroideae</taxon>
        <taxon>Anthemideae</taxon>
        <taxon>Anthemidinae</taxon>
        <taxon>Tanacetum</taxon>
    </lineage>
</organism>
<reference evidence="8" key="2">
    <citation type="submission" date="2022-01" db="EMBL/GenBank/DDBJ databases">
        <authorList>
            <person name="Yamashiro T."/>
            <person name="Shiraishi A."/>
            <person name="Satake H."/>
            <person name="Nakayama K."/>
        </authorList>
    </citation>
    <scope>NUCLEOTIDE SEQUENCE</scope>
</reference>
<dbReference type="InterPro" id="IPR027417">
    <property type="entry name" value="P-loop_NTPase"/>
</dbReference>
<dbReference type="InterPro" id="IPR044822">
    <property type="entry name" value="Myb_DNA-bind_4"/>
</dbReference>
<proteinExistence type="predicted"/>
<accession>A0ABQ5B9L2</accession>
<evidence type="ECO:0000256" key="3">
    <source>
        <dbReference type="ARBA" id="ARBA00023125"/>
    </source>
</evidence>
<feature type="domain" description="Myb-like" evidence="7">
    <location>
        <begin position="18"/>
        <end position="74"/>
    </location>
</feature>
<evidence type="ECO:0000256" key="4">
    <source>
        <dbReference type="ARBA" id="ARBA00023163"/>
    </source>
</evidence>
<dbReference type="CDD" id="cd12203">
    <property type="entry name" value="GT1"/>
    <property type="match status" value="1"/>
</dbReference>
<sequence length="437" mass="51380">MSASVDSGGGGGDRFPQWSVQETRDFLMIRAELDPTFMETKRNKVLWEVISTKMKERGYNRSGEECKCKWKNLVTRYKGFETMEQEGMRQQFSHYNELQAICMGRMQRMLWMESSEGGGSSKKRVMHLSSDDDDENDESDVEKASGSNKKKKKIATIKGNPPDSTNFKEILEDLLKQQMQMETQWMKIYEVKEEERRKMEMEWRRKMEALENERIMHDQRWREREEQRRIREDTKSEKQDALITALLNKLRRADFSPYASDYWGCEAIQALSALMFIRHADYEDDSDPSSRVELLDSPLVFTNVIDPQDEKLTVFGNIKKTLMPYHVEGIEWLWSLHCKGEGGILASDMGVDVRIYCLFKSRLTKRVLVVPTTLLQNWSDEFYGIGMQAHLYHGTRKDTHLNHVIEASNYYLYEANSFFCESLNHYHRHPYEVNLDP</sequence>
<dbReference type="SUPFAM" id="SSF52540">
    <property type="entry name" value="P-loop containing nucleoside triphosphate hydrolases"/>
    <property type="match status" value="1"/>
</dbReference>
<gene>
    <name evidence="8" type="ORF">Tco_0857981</name>
</gene>
<comment type="subcellular location">
    <subcellularLocation>
        <location evidence="1">Nucleus</location>
    </subcellularLocation>
</comment>
<dbReference type="PANTHER" id="PTHR21654:SF66">
    <property type="entry name" value="TRIHELIX TRANSCRIPTION FACTOR GT-3B"/>
    <property type="match status" value="1"/>
</dbReference>
<evidence type="ECO:0000256" key="5">
    <source>
        <dbReference type="ARBA" id="ARBA00023242"/>
    </source>
</evidence>
<keyword evidence="4" id="KW-0804">Transcription</keyword>
<feature type="compositionally biased region" description="Acidic residues" evidence="6">
    <location>
        <begin position="131"/>
        <end position="140"/>
    </location>
</feature>
<dbReference type="InterPro" id="IPR001005">
    <property type="entry name" value="SANT/Myb"/>
</dbReference>
<dbReference type="PANTHER" id="PTHR21654">
    <property type="entry name" value="FI21293P1"/>
    <property type="match status" value="1"/>
</dbReference>
<evidence type="ECO:0000256" key="2">
    <source>
        <dbReference type="ARBA" id="ARBA00023015"/>
    </source>
</evidence>
<feature type="region of interest" description="Disordered" evidence="6">
    <location>
        <begin position="114"/>
        <end position="166"/>
    </location>
</feature>
<evidence type="ECO:0000259" key="7">
    <source>
        <dbReference type="PROSITE" id="PS50090"/>
    </source>
</evidence>
<dbReference type="Pfam" id="PF13837">
    <property type="entry name" value="Myb_DNA-bind_4"/>
    <property type="match status" value="1"/>
</dbReference>
<dbReference type="Proteomes" id="UP001151760">
    <property type="component" value="Unassembled WGS sequence"/>
</dbReference>
<dbReference type="PROSITE" id="PS50090">
    <property type="entry name" value="MYB_LIKE"/>
    <property type="match status" value="1"/>
</dbReference>
<dbReference type="SMART" id="SM00717">
    <property type="entry name" value="SANT"/>
    <property type="match status" value="1"/>
</dbReference>
<comment type="caution">
    <text evidence="8">The sequence shown here is derived from an EMBL/GenBank/DDBJ whole genome shotgun (WGS) entry which is preliminary data.</text>
</comment>
<protein>
    <submittedName>
        <fullName evidence="8">Trihelix transcription factor GT-3b-like protein</fullName>
    </submittedName>
</protein>